<dbReference type="EMBL" id="NQXA01000010">
    <property type="protein sequence ID" value="PHQ28898.1"/>
    <property type="molecule type" value="Genomic_DNA"/>
</dbReference>
<keyword evidence="3" id="KW-1185">Reference proteome</keyword>
<dbReference type="OrthoDB" id="9780595at2"/>
<dbReference type="PANTHER" id="PTHR47129:SF1">
    <property type="entry name" value="NMRA-LIKE DOMAIN-CONTAINING PROTEIN"/>
    <property type="match status" value="1"/>
</dbReference>
<dbReference type="Pfam" id="PF05368">
    <property type="entry name" value="NmrA"/>
    <property type="match status" value="1"/>
</dbReference>
<gene>
    <name evidence="2" type="ORF">CJ305_11935</name>
</gene>
<dbReference type="CDD" id="cd05269">
    <property type="entry name" value="TMR_SDR_a"/>
    <property type="match status" value="1"/>
</dbReference>
<sequence length="295" mass="32005">MSTYLITGATGGLGSSVVEHLSTTINPSEIAVLVRDAASDQAKAYKSKGFELRIADYDNTEKLTEAFKNIEILYFVSGSDIGTRSVQHKNVVDAATQAGVQHVVYTSAGRKDESENSPVAVVMDAHIKTENWLKESGMAYTILRHNLYAEVIALFLGEKEALLQSKTVFLPTGAGKTAFALRDDLAEAGALILKNAAQHQNKIYTLDGPKAIDFKAVAEILSAITEEEIHHVSPDVETFKSTMASYGVPEDIINMMLGFSLGISQGEFNSESKDLENLLGRKPKAVADFLKQVYA</sequence>
<dbReference type="Proteomes" id="UP000229433">
    <property type="component" value="Unassembled WGS sequence"/>
</dbReference>
<dbReference type="InterPro" id="IPR008030">
    <property type="entry name" value="NmrA-like"/>
</dbReference>
<reference evidence="2 3" key="1">
    <citation type="submission" date="2017-08" db="EMBL/GenBank/DDBJ databases">
        <title>The whole genome shortgun sequences of strain Leeuwenhoekiella nanhaiensis G18 from the South China Sea.</title>
        <authorList>
            <person name="Liu Q."/>
        </authorList>
    </citation>
    <scope>NUCLEOTIDE SEQUENCE [LARGE SCALE GENOMIC DNA]</scope>
    <source>
        <strain evidence="2 3">G18</strain>
    </source>
</reference>
<comment type="caution">
    <text evidence="2">The sequence shown here is derived from an EMBL/GenBank/DDBJ whole genome shotgun (WGS) entry which is preliminary data.</text>
</comment>
<dbReference type="AlphaFoldDB" id="A0A2G1VQ43"/>
<evidence type="ECO:0000259" key="1">
    <source>
        <dbReference type="Pfam" id="PF05368"/>
    </source>
</evidence>
<dbReference type="RefSeq" id="WP_099646513.1">
    <property type="nucleotide sequence ID" value="NZ_KZ319292.1"/>
</dbReference>
<dbReference type="Gene3D" id="3.90.25.10">
    <property type="entry name" value="UDP-galactose 4-epimerase, domain 1"/>
    <property type="match status" value="1"/>
</dbReference>
<organism evidence="2 3">
    <name type="scientific">Leeuwenhoekiella nanhaiensis</name>
    <dbReference type="NCBI Taxonomy" id="1655491"/>
    <lineage>
        <taxon>Bacteria</taxon>
        <taxon>Pseudomonadati</taxon>
        <taxon>Bacteroidota</taxon>
        <taxon>Flavobacteriia</taxon>
        <taxon>Flavobacteriales</taxon>
        <taxon>Flavobacteriaceae</taxon>
        <taxon>Leeuwenhoekiella</taxon>
    </lineage>
</organism>
<evidence type="ECO:0000313" key="2">
    <source>
        <dbReference type="EMBL" id="PHQ28898.1"/>
    </source>
</evidence>
<dbReference type="Gene3D" id="3.40.50.720">
    <property type="entry name" value="NAD(P)-binding Rossmann-like Domain"/>
    <property type="match status" value="1"/>
</dbReference>
<dbReference type="InterPro" id="IPR036291">
    <property type="entry name" value="NAD(P)-bd_dom_sf"/>
</dbReference>
<dbReference type="InterPro" id="IPR052718">
    <property type="entry name" value="NmrA-type_oxidoreductase"/>
</dbReference>
<dbReference type="SUPFAM" id="SSF51735">
    <property type="entry name" value="NAD(P)-binding Rossmann-fold domains"/>
    <property type="match status" value="1"/>
</dbReference>
<proteinExistence type="predicted"/>
<evidence type="ECO:0000313" key="3">
    <source>
        <dbReference type="Proteomes" id="UP000229433"/>
    </source>
</evidence>
<name>A0A2G1VQ43_9FLAO</name>
<feature type="domain" description="NmrA-like" evidence="1">
    <location>
        <begin position="3"/>
        <end position="257"/>
    </location>
</feature>
<protein>
    <submittedName>
        <fullName evidence="2">NAD(P)-dependent oxidoreductase</fullName>
    </submittedName>
</protein>
<dbReference type="PANTHER" id="PTHR47129">
    <property type="entry name" value="QUINONE OXIDOREDUCTASE 2"/>
    <property type="match status" value="1"/>
</dbReference>
<accession>A0A2G1VQ43</accession>